<reference evidence="1" key="1">
    <citation type="submission" date="2007-04" db="EMBL/GenBank/DDBJ databases">
        <title>Annotation of Pediculus humanus corporis strain USDA.</title>
        <authorList>
            <person name="Kirkness E."/>
            <person name="Hannick L."/>
            <person name="Hass B."/>
            <person name="Bruggner R."/>
            <person name="Lawson D."/>
            <person name="Bidwell S."/>
            <person name="Joardar V."/>
            <person name="Caler E."/>
            <person name="Walenz B."/>
            <person name="Inman J."/>
            <person name="Schobel S."/>
            <person name="Galinsky K."/>
            <person name="Amedeo P."/>
            <person name="Strausberg R."/>
        </authorList>
    </citation>
    <scope>NUCLEOTIDE SEQUENCE</scope>
    <source>
        <strain evidence="1">USDA</strain>
    </source>
</reference>
<dbReference type="EMBL" id="AAZO01003590">
    <property type="status" value="NOT_ANNOTATED_CDS"/>
    <property type="molecule type" value="Genomic_DNA"/>
</dbReference>
<dbReference type="Proteomes" id="UP000009046">
    <property type="component" value="Unassembled WGS sequence"/>
</dbReference>
<dbReference type="PIRSF" id="PIRSF035170">
    <property type="entry name" value="HD_phosphohydro"/>
    <property type="match status" value="1"/>
</dbReference>
<dbReference type="PANTHER" id="PTHR21174">
    <property type="match status" value="1"/>
</dbReference>
<reference evidence="2" key="3">
    <citation type="submission" date="2020-05" db="UniProtKB">
        <authorList>
            <consortium name="EnsemblMetazoa"/>
        </authorList>
    </citation>
    <scope>IDENTIFICATION</scope>
    <source>
        <strain evidence="2">USDA</strain>
    </source>
</reference>
<dbReference type="InParanoid" id="E0VMH8"/>
<dbReference type="OMA" id="EPHRAYH"/>
<dbReference type="EMBL" id="DS235308">
    <property type="protein sequence ID" value="EEB14584.1"/>
    <property type="molecule type" value="Genomic_DNA"/>
</dbReference>
<dbReference type="KEGG" id="phu:Phum_PHUM309520"/>
<proteinExistence type="predicted"/>
<gene>
    <name evidence="2" type="primary">8235823</name>
    <name evidence="1" type="ORF">Phum_PHUM309520</name>
</gene>
<dbReference type="eggNOG" id="ENOG502RZFA">
    <property type="taxonomic scope" value="Eukaryota"/>
</dbReference>
<keyword evidence="3" id="KW-1185">Reference proteome</keyword>
<dbReference type="AlphaFoldDB" id="E0VMH8"/>
<dbReference type="HOGENOM" id="CLU_051795_2_0_1"/>
<evidence type="ECO:0000313" key="3">
    <source>
        <dbReference type="Proteomes" id="UP000009046"/>
    </source>
</evidence>
<dbReference type="CTD" id="8235823"/>
<accession>E0VMH8</accession>
<organism>
    <name type="scientific">Pediculus humanus subsp. corporis</name>
    <name type="common">Body louse</name>
    <dbReference type="NCBI Taxonomy" id="121224"/>
    <lineage>
        <taxon>Eukaryota</taxon>
        <taxon>Metazoa</taxon>
        <taxon>Ecdysozoa</taxon>
        <taxon>Arthropoda</taxon>
        <taxon>Hexapoda</taxon>
        <taxon>Insecta</taxon>
        <taxon>Pterygota</taxon>
        <taxon>Neoptera</taxon>
        <taxon>Paraneoptera</taxon>
        <taxon>Psocodea</taxon>
        <taxon>Troctomorpha</taxon>
        <taxon>Phthiraptera</taxon>
        <taxon>Anoplura</taxon>
        <taxon>Pediculidae</taxon>
        <taxon>Pediculus</taxon>
    </lineage>
</organism>
<evidence type="ECO:0000313" key="2">
    <source>
        <dbReference type="EnsemblMetazoa" id="PHUM309520-PA"/>
    </source>
</evidence>
<dbReference type="OrthoDB" id="330671at2759"/>
<reference evidence="1" key="2">
    <citation type="submission" date="2007-04" db="EMBL/GenBank/DDBJ databases">
        <title>The genome of the human body louse.</title>
        <authorList>
            <consortium name="The Human Body Louse Genome Consortium"/>
            <person name="Kirkness E."/>
            <person name="Walenz B."/>
            <person name="Hass B."/>
            <person name="Bruggner R."/>
            <person name="Strausberg R."/>
        </authorList>
    </citation>
    <scope>NUCLEOTIDE SEQUENCE</scope>
    <source>
        <strain evidence="1">USDA</strain>
    </source>
</reference>
<sequence length="217" mass="25344">MAKSLETIWKNAAVDLPESVCQSWWKFISEKYEEEGRKTHNHEYLLEKCKELDDFSSLIKNIKAFTIALFFQYLEYSPTDDDECNEKNVQSFIKFANEAGINKDSNLFKEVIYLLEGSSSHSTEEHKMAGAYGDTDLHYFLDLDMITLGSSNNRYVQYTKDIQSEYSTLDSETYKILRKKVLQSFLLIPNIFATKRFRDKYEAQARKNIQDEIKGLS</sequence>
<evidence type="ECO:0000313" key="1">
    <source>
        <dbReference type="EMBL" id="EEB14584.1"/>
    </source>
</evidence>
<dbReference type="GeneID" id="8235823"/>
<dbReference type="VEuPathDB" id="VectorBase:PHUM309520"/>
<dbReference type="PANTHER" id="PTHR21174:SF0">
    <property type="entry name" value="HD PHOSPHOHYDROLASE FAMILY PROTEIN-RELATED"/>
    <property type="match status" value="1"/>
</dbReference>
<dbReference type="InterPro" id="IPR009218">
    <property type="entry name" value="HD_phosphohydro"/>
</dbReference>
<dbReference type="RefSeq" id="XP_002427322.1">
    <property type="nucleotide sequence ID" value="XM_002427277.1"/>
</dbReference>
<dbReference type="EnsemblMetazoa" id="PHUM309520-RA">
    <property type="protein sequence ID" value="PHUM309520-PA"/>
    <property type="gene ID" value="PHUM309520"/>
</dbReference>
<name>E0VMH8_PEDHC</name>
<protein>
    <submittedName>
        <fullName evidence="1 2">Uncharacterized protein</fullName>
    </submittedName>
</protein>